<dbReference type="EMBL" id="JBCITM010000002">
    <property type="protein sequence ID" value="MEN1759376.1"/>
    <property type="molecule type" value="Genomic_DNA"/>
</dbReference>
<proteinExistence type="inferred from homology"/>
<sequence length="231" mass="26244">MCGLKNDHFYQIAIDGPAGAGKSTIAKLLSTNLAFTYIDTGAMYRAITYKILKQNVLLDNEHAMIALANQTEITIKNGRIFLDQEDVTELIRSEKVTKGVSIVASVKEIREEMVRLQKRISQHSHVVMDGRDIGTVVLSKADLKVFLTASVKERARRRFEEMREQEPDLQLQAIEEQIRQRDFVDENREHDPLTPANDAVHIDSTSLSIHEVVEKITQLFCEKIKKNPADE</sequence>
<feature type="domain" description="Cytidylate kinase" evidence="9">
    <location>
        <begin position="12"/>
        <end position="220"/>
    </location>
</feature>
<keyword evidence="2 8" id="KW-0808">Transferase</keyword>
<comment type="caution">
    <text evidence="10">The sequence shown here is derived from an EMBL/GenBank/DDBJ whole genome shotgun (WGS) entry which is preliminary data.</text>
</comment>
<comment type="catalytic activity">
    <reaction evidence="6 8">
        <text>dCMP + ATP = dCDP + ADP</text>
        <dbReference type="Rhea" id="RHEA:25094"/>
        <dbReference type="ChEBI" id="CHEBI:30616"/>
        <dbReference type="ChEBI" id="CHEBI:57566"/>
        <dbReference type="ChEBI" id="CHEBI:58593"/>
        <dbReference type="ChEBI" id="CHEBI:456216"/>
        <dbReference type="EC" id="2.7.4.25"/>
    </reaction>
</comment>
<comment type="subcellular location">
    <subcellularLocation>
        <location evidence="8">Cytoplasm</location>
    </subcellularLocation>
</comment>
<dbReference type="RefSeq" id="WP_343184923.1">
    <property type="nucleotide sequence ID" value="NZ_JBCITM010000002.1"/>
</dbReference>
<feature type="binding site" evidence="8">
    <location>
        <begin position="16"/>
        <end position="24"/>
    </location>
    <ligand>
        <name>ATP</name>
        <dbReference type="ChEBI" id="CHEBI:30616"/>
    </ligand>
</feature>
<comment type="similarity">
    <text evidence="1 8">Belongs to the cytidylate kinase family. Type 1 subfamily.</text>
</comment>
<keyword evidence="5 8" id="KW-0067">ATP-binding</keyword>
<dbReference type="InterPro" id="IPR011994">
    <property type="entry name" value="Cytidylate_kinase_dom"/>
</dbReference>
<accession>A0ABU9VQB9</accession>
<evidence type="ECO:0000256" key="4">
    <source>
        <dbReference type="ARBA" id="ARBA00022777"/>
    </source>
</evidence>
<keyword evidence="3 8" id="KW-0547">Nucleotide-binding</keyword>
<protein>
    <recommendedName>
        <fullName evidence="8">Cytidylate kinase</fullName>
        <shortName evidence="8">CK</shortName>
        <ecNumber evidence="8">2.7.4.25</ecNumber>
    </recommendedName>
    <alternativeName>
        <fullName evidence="8">Cytidine monophosphate kinase</fullName>
        <shortName evidence="8">CMP kinase</shortName>
    </alternativeName>
</protein>
<dbReference type="GO" id="GO:0016301">
    <property type="term" value="F:kinase activity"/>
    <property type="evidence" value="ECO:0007669"/>
    <property type="project" value="UniProtKB-KW"/>
</dbReference>
<dbReference type="SUPFAM" id="SSF52540">
    <property type="entry name" value="P-loop containing nucleoside triphosphate hydrolases"/>
    <property type="match status" value="1"/>
</dbReference>
<dbReference type="NCBIfam" id="TIGR00017">
    <property type="entry name" value="cmk"/>
    <property type="match status" value="1"/>
</dbReference>
<dbReference type="Gene3D" id="3.40.50.300">
    <property type="entry name" value="P-loop containing nucleotide triphosphate hydrolases"/>
    <property type="match status" value="1"/>
</dbReference>
<dbReference type="InterPro" id="IPR027417">
    <property type="entry name" value="P-loop_NTPase"/>
</dbReference>
<evidence type="ECO:0000256" key="2">
    <source>
        <dbReference type="ARBA" id="ARBA00022679"/>
    </source>
</evidence>
<dbReference type="PANTHER" id="PTHR21299">
    <property type="entry name" value="CYTIDYLATE KINASE/PANTOATE-BETA-ALANINE LIGASE"/>
    <property type="match status" value="1"/>
</dbReference>
<reference evidence="10 11" key="1">
    <citation type="submission" date="2024-04" db="EMBL/GenBank/DDBJ databases">
        <title>Genome sequencing and metabolic network reconstruction of aminoacids and betaine degradation by Anoxynatronum sibiricum.</title>
        <authorList>
            <person name="Detkova E.N."/>
            <person name="Boltjanskaja Y.V."/>
            <person name="Mardanov A.V."/>
            <person name="Kevbrin V."/>
        </authorList>
    </citation>
    <scope>NUCLEOTIDE SEQUENCE [LARGE SCALE GENOMIC DNA]</scope>
    <source>
        <strain evidence="10 11">Z-7981</strain>
    </source>
</reference>
<evidence type="ECO:0000256" key="1">
    <source>
        <dbReference type="ARBA" id="ARBA00009427"/>
    </source>
</evidence>
<gene>
    <name evidence="8 10" type="primary">cmk</name>
    <name evidence="10" type="ORF">AAIG11_02715</name>
</gene>
<keyword evidence="11" id="KW-1185">Reference proteome</keyword>
<comment type="catalytic activity">
    <reaction evidence="7 8">
        <text>CMP + ATP = CDP + ADP</text>
        <dbReference type="Rhea" id="RHEA:11600"/>
        <dbReference type="ChEBI" id="CHEBI:30616"/>
        <dbReference type="ChEBI" id="CHEBI:58069"/>
        <dbReference type="ChEBI" id="CHEBI:60377"/>
        <dbReference type="ChEBI" id="CHEBI:456216"/>
        <dbReference type="EC" id="2.7.4.25"/>
    </reaction>
</comment>
<dbReference type="HAMAP" id="MF_00238">
    <property type="entry name" value="Cytidyl_kinase_type1"/>
    <property type="match status" value="1"/>
</dbReference>
<evidence type="ECO:0000313" key="10">
    <source>
        <dbReference type="EMBL" id="MEN1759376.1"/>
    </source>
</evidence>
<evidence type="ECO:0000256" key="3">
    <source>
        <dbReference type="ARBA" id="ARBA00022741"/>
    </source>
</evidence>
<keyword evidence="4 8" id="KW-0418">Kinase</keyword>
<organism evidence="10 11">
    <name type="scientific">Anoxynatronum sibiricum</name>
    <dbReference type="NCBI Taxonomy" id="210623"/>
    <lineage>
        <taxon>Bacteria</taxon>
        <taxon>Bacillati</taxon>
        <taxon>Bacillota</taxon>
        <taxon>Clostridia</taxon>
        <taxon>Eubacteriales</taxon>
        <taxon>Clostridiaceae</taxon>
        <taxon>Anoxynatronum</taxon>
    </lineage>
</organism>
<evidence type="ECO:0000259" key="9">
    <source>
        <dbReference type="Pfam" id="PF02224"/>
    </source>
</evidence>
<evidence type="ECO:0000256" key="6">
    <source>
        <dbReference type="ARBA" id="ARBA00047615"/>
    </source>
</evidence>
<evidence type="ECO:0000256" key="8">
    <source>
        <dbReference type="HAMAP-Rule" id="MF_00238"/>
    </source>
</evidence>
<dbReference type="CDD" id="cd02020">
    <property type="entry name" value="CMPK"/>
    <property type="match status" value="1"/>
</dbReference>
<dbReference type="Proteomes" id="UP001407405">
    <property type="component" value="Unassembled WGS sequence"/>
</dbReference>
<evidence type="ECO:0000256" key="5">
    <source>
        <dbReference type="ARBA" id="ARBA00022840"/>
    </source>
</evidence>
<evidence type="ECO:0000256" key="7">
    <source>
        <dbReference type="ARBA" id="ARBA00048478"/>
    </source>
</evidence>
<dbReference type="InterPro" id="IPR003136">
    <property type="entry name" value="Cytidylate_kin"/>
</dbReference>
<keyword evidence="8" id="KW-0963">Cytoplasm</keyword>
<dbReference type="EC" id="2.7.4.25" evidence="8"/>
<dbReference type="PANTHER" id="PTHR21299:SF2">
    <property type="entry name" value="CYTIDYLATE KINASE"/>
    <property type="match status" value="1"/>
</dbReference>
<name>A0ABU9VQB9_9CLOT</name>
<dbReference type="Pfam" id="PF02224">
    <property type="entry name" value="Cytidylate_kin"/>
    <property type="match status" value="1"/>
</dbReference>
<evidence type="ECO:0000313" key="11">
    <source>
        <dbReference type="Proteomes" id="UP001407405"/>
    </source>
</evidence>